<dbReference type="InterPro" id="IPR018712">
    <property type="entry name" value="Tle1-like_cat"/>
</dbReference>
<organism evidence="2 3">
    <name type="scientific">Coniophora puteana (strain RWD-64-598)</name>
    <name type="common">Brown rot fungus</name>
    <dbReference type="NCBI Taxonomy" id="741705"/>
    <lineage>
        <taxon>Eukaryota</taxon>
        <taxon>Fungi</taxon>
        <taxon>Dikarya</taxon>
        <taxon>Basidiomycota</taxon>
        <taxon>Agaricomycotina</taxon>
        <taxon>Agaricomycetes</taxon>
        <taxon>Agaricomycetidae</taxon>
        <taxon>Boletales</taxon>
        <taxon>Coniophorineae</taxon>
        <taxon>Coniophoraceae</taxon>
        <taxon>Coniophora</taxon>
    </lineage>
</organism>
<evidence type="ECO:0000313" key="2">
    <source>
        <dbReference type="EMBL" id="EIW85619.1"/>
    </source>
</evidence>
<dbReference type="RefSeq" id="XP_007763996.1">
    <property type="nucleotide sequence ID" value="XM_007765806.1"/>
</dbReference>
<dbReference type="PANTHER" id="PTHR33840:SF1">
    <property type="entry name" value="TLE1 PHOSPHOLIPASE DOMAIN-CONTAINING PROTEIN"/>
    <property type="match status" value="1"/>
</dbReference>
<dbReference type="Proteomes" id="UP000053558">
    <property type="component" value="Unassembled WGS sequence"/>
</dbReference>
<dbReference type="GeneID" id="19207188"/>
<dbReference type="EMBL" id="JH711574">
    <property type="protein sequence ID" value="EIW85619.1"/>
    <property type="molecule type" value="Genomic_DNA"/>
</dbReference>
<comment type="caution">
    <text evidence="2">The sequence shown here is derived from an EMBL/GenBank/DDBJ whole genome shotgun (WGS) entry which is preliminary data.</text>
</comment>
<evidence type="ECO:0000313" key="3">
    <source>
        <dbReference type="Proteomes" id="UP000053558"/>
    </source>
</evidence>
<dbReference type="InterPro" id="IPR029058">
    <property type="entry name" value="AB_hydrolase_fold"/>
</dbReference>
<protein>
    <recommendedName>
        <fullName evidence="1">T6SS Phospholipase effector Tle1-like catalytic domain-containing protein</fullName>
    </recommendedName>
</protein>
<dbReference type="OrthoDB" id="538223at2759"/>
<evidence type="ECO:0000259" key="1">
    <source>
        <dbReference type="Pfam" id="PF09994"/>
    </source>
</evidence>
<proteinExistence type="predicted"/>
<sequence length="280" mass="32299">EENIKDAYRFLCENYEPGDRIFLFGFSRGAYQVRAVAGMAYKVVGLLTPGHISQLDFAMEHYIEPWRSGNKAREAHLERAQTFKRTFCRDVPIHFVGVWDTVSSVGLVRGEPFPYTTRCQHICYFRHALALDERRVKFLPEYVYGGAGYIRDQHNMYKMRRPQRGKQHNQTALEHASHGDSHDVPHVKEVWFAGCHSDVGGGNKINHDFQMTNPSLLWMKMQAESAGLEIKSTSIPNHRPLGQIHEQPTESLTGLWWRLCELLPVKRLSYASEAETVRWP</sequence>
<dbReference type="OMA" id="NLENIWA"/>
<keyword evidence="3" id="KW-1185">Reference proteome</keyword>
<name>A0A5M3N2K8_CONPW</name>
<reference evidence="3" key="1">
    <citation type="journal article" date="2012" name="Science">
        <title>The Paleozoic origin of enzymatic lignin decomposition reconstructed from 31 fungal genomes.</title>
        <authorList>
            <person name="Floudas D."/>
            <person name="Binder M."/>
            <person name="Riley R."/>
            <person name="Barry K."/>
            <person name="Blanchette R.A."/>
            <person name="Henrissat B."/>
            <person name="Martinez A.T."/>
            <person name="Otillar R."/>
            <person name="Spatafora J.W."/>
            <person name="Yadav J.S."/>
            <person name="Aerts A."/>
            <person name="Benoit I."/>
            <person name="Boyd A."/>
            <person name="Carlson A."/>
            <person name="Copeland A."/>
            <person name="Coutinho P.M."/>
            <person name="de Vries R.P."/>
            <person name="Ferreira P."/>
            <person name="Findley K."/>
            <person name="Foster B."/>
            <person name="Gaskell J."/>
            <person name="Glotzer D."/>
            <person name="Gorecki P."/>
            <person name="Heitman J."/>
            <person name="Hesse C."/>
            <person name="Hori C."/>
            <person name="Igarashi K."/>
            <person name="Jurgens J.A."/>
            <person name="Kallen N."/>
            <person name="Kersten P."/>
            <person name="Kohler A."/>
            <person name="Kuees U."/>
            <person name="Kumar T.K.A."/>
            <person name="Kuo A."/>
            <person name="LaButti K."/>
            <person name="Larrondo L.F."/>
            <person name="Lindquist E."/>
            <person name="Ling A."/>
            <person name="Lombard V."/>
            <person name="Lucas S."/>
            <person name="Lundell T."/>
            <person name="Martin R."/>
            <person name="McLaughlin D.J."/>
            <person name="Morgenstern I."/>
            <person name="Morin E."/>
            <person name="Murat C."/>
            <person name="Nagy L.G."/>
            <person name="Nolan M."/>
            <person name="Ohm R.A."/>
            <person name="Patyshakuliyeva A."/>
            <person name="Rokas A."/>
            <person name="Ruiz-Duenas F.J."/>
            <person name="Sabat G."/>
            <person name="Salamov A."/>
            <person name="Samejima M."/>
            <person name="Schmutz J."/>
            <person name="Slot J.C."/>
            <person name="St John F."/>
            <person name="Stenlid J."/>
            <person name="Sun H."/>
            <person name="Sun S."/>
            <person name="Syed K."/>
            <person name="Tsang A."/>
            <person name="Wiebenga A."/>
            <person name="Young D."/>
            <person name="Pisabarro A."/>
            <person name="Eastwood D.C."/>
            <person name="Martin F."/>
            <person name="Cullen D."/>
            <person name="Grigoriev I.V."/>
            <person name="Hibbett D.S."/>
        </authorList>
    </citation>
    <scope>NUCLEOTIDE SEQUENCE [LARGE SCALE GENOMIC DNA]</scope>
    <source>
        <strain evidence="3">RWD-64-598 SS2</strain>
    </source>
</reference>
<accession>A0A5M3N2K8</accession>
<dbReference type="PANTHER" id="PTHR33840">
    <property type="match status" value="1"/>
</dbReference>
<feature type="domain" description="T6SS Phospholipase effector Tle1-like catalytic" evidence="1">
    <location>
        <begin position="2"/>
        <end position="220"/>
    </location>
</feature>
<dbReference type="KEGG" id="cput:CONPUDRAFT_47217"/>
<dbReference type="SUPFAM" id="SSF53474">
    <property type="entry name" value="alpha/beta-Hydrolases"/>
    <property type="match status" value="1"/>
</dbReference>
<gene>
    <name evidence="2" type="ORF">CONPUDRAFT_47217</name>
</gene>
<feature type="non-terminal residue" evidence="2">
    <location>
        <position position="1"/>
    </location>
</feature>
<dbReference type="AlphaFoldDB" id="A0A5M3N2K8"/>
<dbReference type="Pfam" id="PF09994">
    <property type="entry name" value="T6SS_Tle1-like_cat"/>
    <property type="match status" value="1"/>
</dbReference>